<proteinExistence type="predicted"/>
<reference evidence="1 2" key="1">
    <citation type="submission" date="2023-07" db="EMBL/GenBank/DDBJ databases">
        <title>Sequencing the genomes of 1000 actinobacteria strains.</title>
        <authorList>
            <person name="Klenk H.-P."/>
        </authorList>
    </citation>
    <scope>NUCLEOTIDE SEQUENCE [LARGE SCALE GENOMIC DNA]</scope>
    <source>
        <strain evidence="1 2">DSM 44711</strain>
    </source>
</reference>
<dbReference type="RefSeq" id="WP_310420887.1">
    <property type="nucleotide sequence ID" value="NZ_JAVDYC010000001.1"/>
</dbReference>
<evidence type="ECO:0000313" key="2">
    <source>
        <dbReference type="Proteomes" id="UP001183629"/>
    </source>
</evidence>
<gene>
    <name evidence="1" type="ORF">J2S44_006098</name>
</gene>
<name>A0AAE3ZTL7_9ACTN</name>
<comment type="caution">
    <text evidence="1">The sequence shown here is derived from an EMBL/GenBank/DDBJ whole genome shotgun (WGS) entry which is preliminary data.</text>
</comment>
<dbReference type="Proteomes" id="UP001183629">
    <property type="component" value="Unassembled WGS sequence"/>
</dbReference>
<keyword evidence="2" id="KW-1185">Reference proteome</keyword>
<protein>
    <submittedName>
        <fullName evidence="1">Uncharacterized protein</fullName>
    </submittedName>
</protein>
<sequence>MNLPLIAPHPNAVCIDHVLPTRAGAHVHTEPISVRDEDPGVRRLAGLPGRDGHIYLSFGTEIDAALDASGGGRGKAVLYQFLRGLPAEVTDRAVVRPREAGGLTPAGVVARADLAGLPVEVPRAALASGGALDPGRLIGFDAAMRLTPVADAETVWVVPARHWAPDAYAGAGPAALAAALRTPYPTARLVLDGEGGVHLGLPAALVTHAHGAALAALRRPLGPRDLPGTTGTTLGGYGDLLAATAEPGTRAFVTVRAAAGAQLTVLALHDRHGLSFLDPATGTAAVFPAEPAAITLFPVEGAAELTDWLAELRTAPVINHSSTVHAVPAGAHGRTIDVVGSPGALSELFRAELTAAAEGVDAPVVVVATEKQSTAPSTGQLLGLEWLLLQHRFAGGAPPIVVIRGDTTPTVSDVLGRYGVPVVHQPRTTGGGFGLNLDNLWAGRDAAGNPVAAPVRALTPDFLRAVGATRPRAARTARPVDERLRSFLFTPLEDVPAIRSAVAAHGSALRTLLPRISDLGLVQADLFAGWEAILRIEERADPVVTEAAYASLGTGSLAFVPSVLDKGPDVLTDLADLTKGPLDDGARRAILGALAKGVGGAPLAEVRQEIYRHSVYLPETGRTDLIRELQGFAARAPEHSALFEQVAIYVETCP</sequence>
<dbReference type="EMBL" id="JAVDYC010000001">
    <property type="protein sequence ID" value="MDR7325848.1"/>
    <property type="molecule type" value="Genomic_DNA"/>
</dbReference>
<accession>A0AAE3ZTL7</accession>
<dbReference type="AlphaFoldDB" id="A0AAE3ZTL7"/>
<evidence type="ECO:0000313" key="1">
    <source>
        <dbReference type="EMBL" id="MDR7325848.1"/>
    </source>
</evidence>
<organism evidence="1 2">
    <name type="scientific">Catenuloplanes niger</name>
    <dbReference type="NCBI Taxonomy" id="587534"/>
    <lineage>
        <taxon>Bacteria</taxon>
        <taxon>Bacillati</taxon>
        <taxon>Actinomycetota</taxon>
        <taxon>Actinomycetes</taxon>
        <taxon>Micromonosporales</taxon>
        <taxon>Micromonosporaceae</taxon>
        <taxon>Catenuloplanes</taxon>
    </lineage>
</organism>